<dbReference type="AlphaFoldDB" id="A0AAE0J0B7"/>
<dbReference type="RefSeq" id="XP_062676720.1">
    <property type="nucleotide sequence ID" value="XM_062830302.1"/>
</dbReference>
<accession>A0AAE0J0B7</accession>
<organism evidence="2 3">
    <name type="scientific">Neurospora tetraspora</name>
    <dbReference type="NCBI Taxonomy" id="94610"/>
    <lineage>
        <taxon>Eukaryota</taxon>
        <taxon>Fungi</taxon>
        <taxon>Dikarya</taxon>
        <taxon>Ascomycota</taxon>
        <taxon>Pezizomycotina</taxon>
        <taxon>Sordariomycetes</taxon>
        <taxon>Sordariomycetidae</taxon>
        <taxon>Sordariales</taxon>
        <taxon>Sordariaceae</taxon>
        <taxon>Neurospora</taxon>
    </lineage>
</organism>
<feature type="compositionally biased region" description="Basic and acidic residues" evidence="1">
    <location>
        <begin position="134"/>
        <end position="143"/>
    </location>
</feature>
<evidence type="ECO:0000256" key="1">
    <source>
        <dbReference type="SAM" id="MobiDB-lite"/>
    </source>
</evidence>
<proteinExistence type="predicted"/>
<feature type="region of interest" description="Disordered" evidence="1">
    <location>
        <begin position="127"/>
        <end position="159"/>
    </location>
</feature>
<feature type="region of interest" description="Disordered" evidence="1">
    <location>
        <begin position="235"/>
        <end position="261"/>
    </location>
</feature>
<comment type="caution">
    <text evidence="2">The sequence shown here is derived from an EMBL/GenBank/DDBJ whole genome shotgun (WGS) entry which is preliminary data.</text>
</comment>
<dbReference type="GeneID" id="87867456"/>
<feature type="region of interest" description="Disordered" evidence="1">
    <location>
        <begin position="87"/>
        <end position="112"/>
    </location>
</feature>
<dbReference type="EMBL" id="JAUEPP010000010">
    <property type="protein sequence ID" value="KAK3334554.1"/>
    <property type="molecule type" value="Genomic_DNA"/>
</dbReference>
<reference evidence="2" key="1">
    <citation type="journal article" date="2023" name="Mol. Phylogenet. Evol.">
        <title>Genome-scale phylogeny and comparative genomics of the fungal order Sordariales.</title>
        <authorList>
            <person name="Hensen N."/>
            <person name="Bonometti L."/>
            <person name="Westerberg I."/>
            <person name="Brannstrom I.O."/>
            <person name="Guillou S."/>
            <person name="Cros-Aarteil S."/>
            <person name="Calhoun S."/>
            <person name="Haridas S."/>
            <person name="Kuo A."/>
            <person name="Mondo S."/>
            <person name="Pangilinan J."/>
            <person name="Riley R."/>
            <person name="LaButti K."/>
            <person name="Andreopoulos B."/>
            <person name="Lipzen A."/>
            <person name="Chen C."/>
            <person name="Yan M."/>
            <person name="Daum C."/>
            <person name="Ng V."/>
            <person name="Clum A."/>
            <person name="Steindorff A."/>
            <person name="Ohm R.A."/>
            <person name="Martin F."/>
            <person name="Silar P."/>
            <person name="Natvig D.O."/>
            <person name="Lalanne C."/>
            <person name="Gautier V."/>
            <person name="Ament-Velasquez S.L."/>
            <person name="Kruys A."/>
            <person name="Hutchinson M.I."/>
            <person name="Powell A.J."/>
            <person name="Barry K."/>
            <person name="Miller A.N."/>
            <person name="Grigoriev I.V."/>
            <person name="Debuchy R."/>
            <person name="Gladieux P."/>
            <person name="Hiltunen Thoren M."/>
            <person name="Johannesson H."/>
        </authorList>
    </citation>
    <scope>NUCLEOTIDE SEQUENCE</scope>
    <source>
        <strain evidence="2">CBS 560.94</strain>
    </source>
</reference>
<reference evidence="2" key="2">
    <citation type="submission" date="2023-06" db="EMBL/GenBank/DDBJ databases">
        <authorList>
            <consortium name="Lawrence Berkeley National Laboratory"/>
            <person name="Haridas S."/>
            <person name="Hensen N."/>
            <person name="Bonometti L."/>
            <person name="Westerberg I."/>
            <person name="Brannstrom I.O."/>
            <person name="Guillou S."/>
            <person name="Cros-Aarteil S."/>
            <person name="Calhoun S."/>
            <person name="Kuo A."/>
            <person name="Mondo S."/>
            <person name="Pangilinan J."/>
            <person name="Riley R."/>
            <person name="Labutti K."/>
            <person name="Andreopoulos B."/>
            <person name="Lipzen A."/>
            <person name="Chen C."/>
            <person name="Yanf M."/>
            <person name="Daum C."/>
            <person name="Ng V."/>
            <person name="Clum A."/>
            <person name="Steindorff A."/>
            <person name="Ohm R."/>
            <person name="Martin F."/>
            <person name="Silar P."/>
            <person name="Natvig D."/>
            <person name="Lalanne C."/>
            <person name="Gautier V."/>
            <person name="Ament-Velasquez S.L."/>
            <person name="Kruys A."/>
            <person name="Hutchinson M.I."/>
            <person name="Powell A.J."/>
            <person name="Barry K."/>
            <person name="Miller A.N."/>
            <person name="Grigoriev I.V."/>
            <person name="Debuchy R."/>
            <person name="Gladieux P."/>
            <person name="Thoren M.H."/>
            <person name="Johannesson H."/>
        </authorList>
    </citation>
    <scope>NUCLEOTIDE SEQUENCE</scope>
    <source>
        <strain evidence="2">CBS 560.94</strain>
    </source>
</reference>
<gene>
    <name evidence="2" type="ORF">B0H65DRAFT_565881</name>
</gene>
<evidence type="ECO:0000313" key="2">
    <source>
        <dbReference type="EMBL" id="KAK3334554.1"/>
    </source>
</evidence>
<feature type="region of interest" description="Disordered" evidence="1">
    <location>
        <begin position="53"/>
        <end position="74"/>
    </location>
</feature>
<feature type="compositionally biased region" description="Pro residues" evidence="1">
    <location>
        <begin position="247"/>
        <end position="257"/>
    </location>
</feature>
<keyword evidence="3" id="KW-1185">Reference proteome</keyword>
<protein>
    <submittedName>
        <fullName evidence="2">Uncharacterized protein</fullName>
    </submittedName>
</protein>
<evidence type="ECO:0000313" key="3">
    <source>
        <dbReference type="Proteomes" id="UP001278500"/>
    </source>
</evidence>
<sequence length="409" mass="45424">MCGHTEYRGARCCPPIVHKNNRHELCKKTPQYLQSTKNGIFTQCRTKKLEASMARSSKQHGNKDTCPGLAITSKNEKPFHRGHILRANNGEFGTKNQNAEGAAEDSSTRTKLPNEVEDFRCQIGLSHPGIPCQRAKDRNDKSPHHGKTTSSEPTARGGGRALLRLRGSANPALSKCDQRLPRLSLPRDKIKTITGAERGKDEQKVALHGPRDLPTTHRTIREDWNLMTVTNPLRRGEGGRLHLRGPKPIPRPIPRPIPAANNFGARQRKAFDLEPLIRQEVNLPADPTAQEAGQRIGPDTIPPLPISYKPILTGRHPLHRPLPPIPDETYPKDDAECQPPPVPPHVVLYRRKAIAMHAHDNFESPVERCTSAPDAPTGTYFGRETLHSGWQPARADTVCSSYSDRYPAS</sequence>
<name>A0AAE0J0B7_9PEZI</name>
<dbReference type="Proteomes" id="UP001278500">
    <property type="component" value="Unassembled WGS sequence"/>
</dbReference>